<dbReference type="RefSeq" id="WP_193155664.1">
    <property type="nucleotide sequence ID" value="NZ_AQGU01000025.1"/>
</dbReference>
<name>A0ABR9DZ26_9GAMM</name>
<proteinExistence type="predicted"/>
<keyword evidence="2" id="KW-1185">Reference proteome</keyword>
<sequence>MKNSKEVLLILYLNMIQLVACSDKALVQTSSAKAFWWSTLSPNIVISNNEFYVKPCESITRVINQNGVKTANIILKVPPRLFTNCQYNRTNQLQYDGQYLTFNMCRTAMGAGGCNTERFRSTDFIHFEEYIGITWLNSEQYEAWRIVGSKSSKADSITKVTQG</sequence>
<evidence type="ECO:0000313" key="1">
    <source>
        <dbReference type="EMBL" id="MBE0359616.1"/>
    </source>
</evidence>
<gene>
    <name evidence="1" type="ORF">PALI_a0897</name>
</gene>
<evidence type="ECO:0000313" key="2">
    <source>
        <dbReference type="Proteomes" id="UP000648482"/>
    </source>
</evidence>
<reference evidence="1 2" key="1">
    <citation type="submission" date="2015-06" db="EMBL/GenBank/DDBJ databases">
        <title>Genome sequence of Pseudoalteromonas aliena.</title>
        <authorList>
            <person name="Xie B.-B."/>
            <person name="Rong J.-C."/>
            <person name="Qin Q.-L."/>
            <person name="Zhang Y.-Z."/>
        </authorList>
    </citation>
    <scope>NUCLEOTIDE SEQUENCE [LARGE SCALE GENOMIC DNA]</scope>
    <source>
        <strain evidence="1 2">SW19</strain>
    </source>
</reference>
<dbReference type="Proteomes" id="UP000648482">
    <property type="component" value="Unassembled WGS sequence"/>
</dbReference>
<protein>
    <submittedName>
        <fullName evidence="1">Uncharacterized protein</fullName>
    </submittedName>
</protein>
<accession>A0ABR9DZ26</accession>
<dbReference type="EMBL" id="AQGU01000025">
    <property type="protein sequence ID" value="MBE0359616.1"/>
    <property type="molecule type" value="Genomic_DNA"/>
</dbReference>
<organism evidence="1 2">
    <name type="scientific">Pseudoalteromonas aliena SW19</name>
    <dbReference type="NCBI Taxonomy" id="1314866"/>
    <lineage>
        <taxon>Bacteria</taxon>
        <taxon>Pseudomonadati</taxon>
        <taxon>Pseudomonadota</taxon>
        <taxon>Gammaproteobacteria</taxon>
        <taxon>Alteromonadales</taxon>
        <taxon>Pseudoalteromonadaceae</taxon>
        <taxon>Pseudoalteromonas</taxon>
    </lineage>
</organism>
<comment type="caution">
    <text evidence="1">The sequence shown here is derived from an EMBL/GenBank/DDBJ whole genome shotgun (WGS) entry which is preliminary data.</text>
</comment>